<dbReference type="InterPro" id="IPR000719">
    <property type="entry name" value="Prot_kinase_dom"/>
</dbReference>
<dbReference type="Proteomes" id="UP000835052">
    <property type="component" value="Unassembled WGS sequence"/>
</dbReference>
<dbReference type="PROSITE" id="PS50011">
    <property type="entry name" value="PROTEIN_KINASE_DOM"/>
    <property type="match status" value="1"/>
</dbReference>
<keyword evidence="5 10" id="KW-0547">Nucleotide-binding</keyword>
<dbReference type="AlphaFoldDB" id="A0A8S1GT71"/>
<dbReference type="PANTHER" id="PTHR24346">
    <property type="entry name" value="MAP/MICROTUBULE AFFINITY-REGULATING KINASE"/>
    <property type="match status" value="1"/>
</dbReference>
<evidence type="ECO:0000256" key="7">
    <source>
        <dbReference type="ARBA" id="ARBA00022840"/>
    </source>
</evidence>
<keyword evidence="14" id="KW-1185">Reference proteome</keyword>
<dbReference type="CDD" id="cd14079">
    <property type="entry name" value="STKc_AMPK_alpha"/>
    <property type="match status" value="1"/>
</dbReference>
<proteinExistence type="inferred from homology"/>
<dbReference type="Gene3D" id="3.30.310.80">
    <property type="entry name" value="Kinase associated domain 1, KA1"/>
    <property type="match status" value="2"/>
</dbReference>
<dbReference type="SUPFAM" id="SSF103243">
    <property type="entry name" value="KA1-like"/>
    <property type="match status" value="1"/>
</dbReference>
<dbReference type="InterPro" id="IPR049020">
    <property type="entry name" value="PRKAA1/2_AID"/>
</dbReference>
<dbReference type="OrthoDB" id="193931at2759"/>
<evidence type="ECO:0000256" key="3">
    <source>
        <dbReference type="ARBA" id="ARBA00022527"/>
    </source>
</evidence>
<evidence type="ECO:0000256" key="10">
    <source>
        <dbReference type="PROSITE-ProRule" id="PRU10141"/>
    </source>
</evidence>
<sequence length="496" mass="56459">MPFMDSFRPPQPTLRLGDYVIGETIGHGTFGKVKLGHYVKTGQKVALKIMSRQTIKSMDIVSKIRREIENLSVLDHPHVIKLYKVISTATDIFMIMEYVAGGELFSYIVKCGRLDTPEARRFFQQIISGLDYCHRRKVVHRDLKPENILLDNKKNIKIADFGLSNFMPDGDFLKTSCGSPNYAAPEIVNSCLYAGPEVDIWSSGIILYALLCGQLPFDDKHVTTLFQKIRAGTYYMPHYVEPQAADLIRSMLCVDPIKRATMKEIIHHPWFRIDLPNYLFPPNTHARTSIVDIDIVKEVAERYKVTEEEVTIALVSDDPQNPLLIAYNLFVENVISDGHSKPLARLPVEDLEKQLEQQSHNNKAVTFGIRKAKWHLGIRSSNQPHEIMMEVFNVMLKLNMEWKILNTYHIIAKASLQLYKLDDRMHLLDFKQLVEDEFLDEDEQAIKDVKWQLGGGRQSASSCLSNQDSASDTANLSSFTVQFLEICVSLINALSG</sequence>
<comment type="caution">
    <text evidence="13">The sequence shown here is derived from an EMBL/GenBank/DDBJ whole genome shotgun (WGS) entry which is preliminary data.</text>
</comment>
<dbReference type="GO" id="GO:0005524">
    <property type="term" value="F:ATP binding"/>
    <property type="evidence" value="ECO:0007669"/>
    <property type="project" value="UniProtKB-UniRule"/>
</dbReference>
<evidence type="ECO:0000256" key="1">
    <source>
        <dbReference type="ARBA" id="ARBA00006234"/>
    </source>
</evidence>
<dbReference type="PROSITE" id="PS00108">
    <property type="entry name" value="PROTEIN_KINASE_ST"/>
    <property type="match status" value="1"/>
</dbReference>
<keyword evidence="7 10" id="KW-0067">ATP-binding</keyword>
<name>A0A8S1GT71_9PELO</name>
<dbReference type="InterPro" id="IPR028375">
    <property type="entry name" value="KA1/Ssp2_C"/>
</dbReference>
<evidence type="ECO:0000256" key="6">
    <source>
        <dbReference type="ARBA" id="ARBA00022777"/>
    </source>
</evidence>
<dbReference type="PANTHER" id="PTHR24346:SF110">
    <property type="entry name" value="NON-SPECIFIC SERINE_THREONINE PROTEIN KINASE"/>
    <property type="match status" value="1"/>
</dbReference>
<feature type="domain" description="Protein kinase" evidence="12">
    <location>
        <begin position="19"/>
        <end position="271"/>
    </location>
</feature>
<evidence type="ECO:0000259" key="12">
    <source>
        <dbReference type="PROSITE" id="PS50011"/>
    </source>
</evidence>
<organism evidence="13 14">
    <name type="scientific">Caenorhabditis auriculariae</name>
    <dbReference type="NCBI Taxonomy" id="2777116"/>
    <lineage>
        <taxon>Eukaryota</taxon>
        <taxon>Metazoa</taxon>
        <taxon>Ecdysozoa</taxon>
        <taxon>Nematoda</taxon>
        <taxon>Chromadorea</taxon>
        <taxon>Rhabditida</taxon>
        <taxon>Rhabditina</taxon>
        <taxon>Rhabditomorpha</taxon>
        <taxon>Rhabditoidea</taxon>
        <taxon>Rhabditidae</taxon>
        <taxon>Peloderinae</taxon>
        <taxon>Caenorhabditis</taxon>
    </lineage>
</organism>
<dbReference type="SMART" id="SM00220">
    <property type="entry name" value="S_TKc"/>
    <property type="match status" value="1"/>
</dbReference>
<dbReference type="SUPFAM" id="SSF56112">
    <property type="entry name" value="Protein kinase-like (PK-like)"/>
    <property type="match status" value="1"/>
</dbReference>
<gene>
    <name evidence="13" type="ORF">CAUJ_LOCUS2073</name>
</gene>
<dbReference type="Pfam" id="PF00069">
    <property type="entry name" value="Pkinase"/>
    <property type="match status" value="1"/>
</dbReference>
<accession>A0A8S1GT71</accession>
<comment type="similarity">
    <text evidence="1">Belongs to the protein kinase superfamily. CAMK Ser/Thr protein kinase family. SNF1 subfamily.</text>
</comment>
<dbReference type="GO" id="GO:0005737">
    <property type="term" value="C:cytoplasm"/>
    <property type="evidence" value="ECO:0007669"/>
    <property type="project" value="TreeGrafter"/>
</dbReference>
<protein>
    <recommendedName>
        <fullName evidence="2">non-specific serine/threonine protein kinase</fullName>
        <ecNumber evidence="2">2.7.11.1</ecNumber>
    </recommendedName>
</protein>
<evidence type="ECO:0000313" key="14">
    <source>
        <dbReference type="Proteomes" id="UP000835052"/>
    </source>
</evidence>
<dbReference type="Pfam" id="PF21147">
    <property type="entry name" value="AMPK_alpha_AID"/>
    <property type="match status" value="1"/>
</dbReference>
<evidence type="ECO:0000256" key="5">
    <source>
        <dbReference type="ARBA" id="ARBA00022741"/>
    </source>
</evidence>
<dbReference type="Gene3D" id="1.10.510.10">
    <property type="entry name" value="Transferase(Phosphotransferase) domain 1"/>
    <property type="match status" value="1"/>
</dbReference>
<dbReference type="InterPro" id="IPR008271">
    <property type="entry name" value="Ser/Thr_kinase_AS"/>
</dbReference>
<dbReference type="CDD" id="cd12122">
    <property type="entry name" value="AMPKA_C"/>
    <property type="match status" value="1"/>
</dbReference>
<evidence type="ECO:0000256" key="2">
    <source>
        <dbReference type="ARBA" id="ARBA00012513"/>
    </source>
</evidence>
<feature type="binding site" evidence="10">
    <location>
        <position position="48"/>
    </location>
    <ligand>
        <name>ATP</name>
        <dbReference type="ChEBI" id="CHEBI:30616"/>
    </ligand>
</feature>
<dbReference type="EC" id="2.7.11.1" evidence="2"/>
<dbReference type="Gene3D" id="3.30.200.20">
    <property type="entry name" value="Phosphorylase Kinase, domain 1"/>
    <property type="match status" value="1"/>
</dbReference>
<evidence type="ECO:0000256" key="4">
    <source>
        <dbReference type="ARBA" id="ARBA00022679"/>
    </source>
</evidence>
<dbReference type="InterPro" id="IPR011009">
    <property type="entry name" value="Kinase-like_dom_sf"/>
</dbReference>
<evidence type="ECO:0000256" key="8">
    <source>
        <dbReference type="ARBA" id="ARBA00047899"/>
    </source>
</evidence>
<dbReference type="PROSITE" id="PS00107">
    <property type="entry name" value="PROTEIN_KINASE_ATP"/>
    <property type="match status" value="1"/>
</dbReference>
<evidence type="ECO:0000313" key="13">
    <source>
        <dbReference type="EMBL" id="CAD6186154.1"/>
    </source>
</evidence>
<dbReference type="FunFam" id="1.10.510.10:FF:000407">
    <property type="entry name" value="Non-specific serine/threonine protein kinase"/>
    <property type="match status" value="1"/>
</dbReference>
<keyword evidence="4" id="KW-0808">Transferase</keyword>
<comment type="catalytic activity">
    <reaction evidence="9">
        <text>L-seryl-[protein] + ATP = O-phospho-L-seryl-[protein] + ADP + H(+)</text>
        <dbReference type="Rhea" id="RHEA:17989"/>
        <dbReference type="Rhea" id="RHEA-COMP:9863"/>
        <dbReference type="Rhea" id="RHEA-COMP:11604"/>
        <dbReference type="ChEBI" id="CHEBI:15378"/>
        <dbReference type="ChEBI" id="CHEBI:29999"/>
        <dbReference type="ChEBI" id="CHEBI:30616"/>
        <dbReference type="ChEBI" id="CHEBI:83421"/>
        <dbReference type="ChEBI" id="CHEBI:456216"/>
        <dbReference type="EC" id="2.7.11.1"/>
    </reaction>
</comment>
<reference evidence="13" key="1">
    <citation type="submission" date="2020-10" db="EMBL/GenBank/DDBJ databases">
        <authorList>
            <person name="Kikuchi T."/>
        </authorList>
    </citation>
    <scope>NUCLEOTIDE SEQUENCE</scope>
    <source>
        <strain evidence="13">NKZ352</strain>
    </source>
</reference>
<evidence type="ECO:0000256" key="9">
    <source>
        <dbReference type="ARBA" id="ARBA00048679"/>
    </source>
</evidence>
<keyword evidence="3 11" id="KW-0723">Serine/threonine-protein kinase</keyword>
<dbReference type="InterPro" id="IPR017441">
    <property type="entry name" value="Protein_kinase_ATP_BS"/>
</dbReference>
<dbReference type="GO" id="GO:0004674">
    <property type="term" value="F:protein serine/threonine kinase activity"/>
    <property type="evidence" value="ECO:0007669"/>
    <property type="project" value="UniProtKB-KW"/>
</dbReference>
<dbReference type="GO" id="GO:0035556">
    <property type="term" value="P:intracellular signal transduction"/>
    <property type="evidence" value="ECO:0007669"/>
    <property type="project" value="TreeGrafter"/>
</dbReference>
<dbReference type="FunFam" id="3.30.200.20:FF:000042">
    <property type="entry name" value="Aurora kinase A"/>
    <property type="match status" value="1"/>
</dbReference>
<keyword evidence="6" id="KW-0418">Kinase</keyword>
<dbReference type="EMBL" id="CAJGYM010000004">
    <property type="protein sequence ID" value="CAD6186154.1"/>
    <property type="molecule type" value="Genomic_DNA"/>
</dbReference>
<evidence type="ECO:0000256" key="11">
    <source>
        <dbReference type="RuleBase" id="RU000304"/>
    </source>
</evidence>
<dbReference type="Gene3D" id="1.10.8.10">
    <property type="entry name" value="DNA helicase RuvA subunit, C-terminal domain"/>
    <property type="match status" value="1"/>
</dbReference>
<comment type="catalytic activity">
    <reaction evidence="8">
        <text>L-threonyl-[protein] + ATP = O-phospho-L-threonyl-[protein] + ADP + H(+)</text>
        <dbReference type="Rhea" id="RHEA:46608"/>
        <dbReference type="Rhea" id="RHEA-COMP:11060"/>
        <dbReference type="Rhea" id="RHEA-COMP:11605"/>
        <dbReference type="ChEBI" id="CHEBI:15378"/>
        <dbReference type="ChEBI" id="CHEBI:30013"/>
        <dbReference type="ChEBI" id="CHEBI:30616"/>
        <dbReference type="ChEBI" id="CHEBI:61977"/>
        <dbReference type="ChEBI" id="CHEBI:456216"/>
        <dbReference type="EC" id="2.7.11.1"/>
    </reaction>
</comment>